<evidence type="ECO:0000313" key="7">
    <source>
        <dbReference type="Proteomes" id="UP000320735"/>
    </source>
</evidence>
<dbReference type="SUPFAM" id="SSF51604">
    <property type="entry name" value="Enolase C-terminal domain-like"/>
    <property type="match status" value="1"/>
</dbReference>
<name>A0A5C6BM39_9PLAN</name>
<keyword evidence="2" id="KW-0479">Metal-binding</keyword>
<dbReference type="InterPro" id="IPR013342">
    <property type="entry name" value="Mandelate_racemase_C"/>
</dbReference>
<comment type="similarity">
    <text evidence="1">Belongs to the mandelate racemase/muconate lactonizing enzyme family.</text>
</comment>
<gene>
    <name evidence="6" type="primary">catB_2</name>
    <name evidence="6" type="ORF">CA54_15820</name>
</gene>
<keyword evidence="7" id="KW-1185">Reference proteome</keyword>
<dbReference type="GO" id="GO:0016854">
    <property type="term" value="F:racemase and epimerase activity"/>
    <property type="evidence" value="ECO:0007669"/>
    <property type="project" value="UniProtKB-ARBA"/>
</dbReference>
<keyword evidence="3 6" id="KW-0413">Isomerase</keyword>
<dbReference type="Gene3D" id="3.30.390.10">
    <property type="entry name" value="Enolase-like, N-terminal domain"/>
    <property type="match status" value="1"/>
</dbReference>
<dbReference type="Pfam" id="PF13378">
    <property type="entry name" value="MR_MLE_C"/>
    <property type="match status" value="1"/>
</dbReference>
<dbReference type="EC" id="5.5.1.1" evidence="6"/>
<dbReference type="SFLD" id="SFLDS00001">
    <property type="entry name" value="Enolase"/>
    <property type="match status" value="1"/>
</dbReference>
<dbReference type="GO" id="GO:0006518">
    <property type="term" value="P:peptide metabolic process"/>
    <property type="evidence" value="ECO:0007669"/>
    <property type="project" value="UniProtKB-ARBA"/>
</dbReference>
<dbReference type="Gene3D" id="3.20.20.120">
    <property type="entry name" value="Enolase-like C-terminal domain"/>
    <property type="match status" value="1"/>
</dbReference>
<reference evidence="6 7" key="1">
    <citation type="submission" date="2019-02" db="EMBL/GenBank/DDBJ databases">
        <title>Deep-cultivation of Planctomycetes and their phenomic and genomic characterization uncovers novel biology.</title>
        <authorList>
            <person name="Wiegand S."/>
            <person name="Jogler M."/>
            <person name="Boedeker C."/>
            <person name="Pinto D."/>
            <person name="Vollmers J."/>
            <person name="Rivas-Marin E."/>
            <person name="Kohn T."/>
            <person name="Peeters S.H."/>
            <person name="Heuer A."/>
            <person name="Rast P."/>
            <person name="Oberbeckmann S."/>
            <person name="Bunk B."/>
            <person name="Jeske O."/>
            <person name="Meyerdierks A."/>
            <person name="Storesund J.E."/>
            <person name="Kallscheuer N."/>
            <person name="Luecker S."/>
            <person name="Lage O.M."/>
            <person name="Pohl T."/>
            <person name="Merkel B.J."/>
            <person name="Hornburger P."/>
            <person name="Mueller R.-W."/>
            <person name="Bruemmer F."/>
            <person name="Labrenz M."/>
            <person name="Spormann A.M."/>
            <person name="Op Den Camp H."/>
            <person name="Overmann J."/>
            <person name="Amann R."/>
            <person name="Jetten M.S.M."/>
            <person name="Mascher T."/>
            <person name="Medema M.H."/>
            <person name="Devos D.P."/>
            <person name="Kaster A.-K."/>
            <person name="Ovreas L."/>
            <person name="Rohde M."/>
            <person name="Galperin M.Y."/>
            <person name="Jogler C."/>
        </authorList>
    </citation>
    <scope>NUCLEOTIDE SEQUENCE [LARGE SCALE GENOMIC DNA]</scope>
    <source>
        <strain evidence="6 7">CA54</strain>
    </source>
</reference>
<dbReference type="InterPro" id="IPR029017">
    <property type="entry name" value="Enolase-like_N"/>
</dbReference>
<dbReference type="Proteomes" id="UP000320735">
    <property type="component" value="Unassembled WGS sequence"/>
</dbReference>
<dbReference type="Pfam" id="PF02746">
    <property type="entry name" value="MR_MLE_N"/>
    <property type="match status" value="1"/>
</dbReference>
<organism evidence="6 7">
    <name type="scientific">Symmachiella macrocystis</name>
    <dbReference type="NCBI Taxonomy" id="2527985"/>
    <lineage>
        <taxon>Bacteria</taxon>
        <taxon>Pseudomonadati</taxon>
        <taxon>Planctomycetota</taxon>
        <taxon>Planctomycetia</taxon>
        <taxon>Planctomycetales</taxon>
        <taxon>Planctomycetaceae</taxon>
        <taxon>Symmachiella</taxon>
    </lineage>
</organism>
<dbReference type="GO" id="GO:0018849">
    <property type="term" value="F:muconate cycloisomerase activity"/>
    <property type="evidence" value="ECO:0007669"/>
    <property type="project" value="UniProtKB-EC"/>
</dbReference>
<dbReference type="PANTHER" id="PTHR48073:SF2">
    <property type="entry name" value="O-SUCCINYLBENZOATE SYNTHASE"/>
    <property type="match status" value="1"/>
</dbReference>
<feature type="domain" description="Mandelate racemase/muconate lactonizing enzyme C-terminal" evidence="5">
    <location>
        <begin position="175"/>
        <end position="271"/>
    </location>
</feature>
<dbReference type="CDD" id="cd03316">
    <property type="entry name" value="MR_like"/>
    <property type="match status" value="1"/>
</dbReference>
<evidence type="ECO:0000256" key="1">
    <source>
        <dbReference type="ARBA" id="ARBA00008031"/>
    </source>
</evidence>
<dbReference type="InterPro" id="IPR029065">
    <property type="entry name" value="Enolase_C-like"/>
</dbReference>
<evidence type="ECO:0000256" key="4">
    <source>
        <dbReference type="SAM" id="MobiDB-lite"/>
    </source>
</evidence>
<evidence type="ECO:0000256" key="3">
    <source>
        <dbReference type="ARBA" id="ARBA00023235"/>
    </source>
</evidence>
<dbReference type="PANTHER" id="PTHR48073">
    <property type="entry name" value="O-SUCCINYLBENZOATE SYNTHASE-RELATED"/>
    <property type="match status" value="1"/>
</dbReference>
<evidence type="ECO:0000313" key="6">
    <source>
        <dbReference type="EMBL" id="TWU12757.1"/>
    </source>
</evidence>
<proteinExistence type="inferred from homology"/>
<dbReference type="GO" id="GO:0046872">
    <property type="term" value="F:metal ion binding"/>
    <property type="evidence" value="ECO:0007669"/>
    <property type="project" value="UniProtKB-KW"/>
</dbReference>
<dbReference type="EMBL" id="SJPP01000001">
    <property type="protein sequence ID" value="TWU12757.1"/>
    <property type="molecule type" value="Genomic_DNA"/>
</dbReference>
<comment type="caution">
    <text evidence="6">The sequence shown here is derived from an EMBL/GenBank/DDBJ whole genome shotgun (WGS) entry which is preliminary data.</text>
</comment>
<dbReference type="SFLD" id="SFLDG00180">
    <property type="entry name" value="muconate_cycloisomerase"/>
    <property type="match status" value="1"/>
</dbReference>
<evidence type="ECO:0000259" key="5">
    <source>
        <dbReference type="SMART" id="SM00922"/>
    </source>
</evidence>
<dbReference type="SUPFAM" id="SSF54826">
    <property type="entry name" value="Enolase N-terminal domain-like"/>
    <property type="match status" value="1"/>
</dbReference>
<dbReference type="AlphaFoldDB" id="A0A5C6BM39"/>
<sequence length="401" mass="44664">MTTTQSSKRPQRMISRRHWNDRRPDTGMYRMKIAKIETYPVQIPLKPQRRMKSSLGQHIVSPYLIVKVVTDTGLEGVGEATVMPRWSGETVWSAEALVKHILAPQVIGRDPEDIPGLAQAMDRAAQHNWFTKSAIEMACWDINGKAAGKPVYELLGGAVRPLTFRCRFSLGAYEPDRARRRAEELIAEGFETIKVKVGGDPAADIERVRIVREVAGPQRDIVIDANCGWDAETAISACHEMRDLNIDVFEQPTPDGDYAALARVRRKIEPEVMADDICFNMIHAQELVRNDCCDVISLYPGKQGGIQKCVDIIEFAEENGVACSIGSNLEWDIATAAMGHVIVACQNMQVEKYPGDVLGPDYHQVRIAKNPIQIEGPLVTITDAPGLGIDVDWDIVEQHRM</sequence>
<protein>
    <submittedName>
        <fullName evidence="6">Muconate cycloisomerase 1</fullName>
        <ecNumber evidence="6">5.5.1.1</ecNumber>
    </submittedName>
</protein>
<dbReference type="InterPro" id="IPR013341">
    <property type="entry name" value="Mandelate_racemase_N_dom"/>
</dbReference>
<feature type="compositionally biased region" description="Basic residues" evidence="4">
    <location>
        <begin position="9"/>
        <end position="20"/>
    </location>
</feature>
<evidence type="ECO:0000256" key="2">
    <source>
        <dbReference type="ARBA" id="ARBA00022723"/>
    </source>
</evidence>
<feature type="region of interest" description="Disordered" evidence="4">
    <location>
        <begin position="1"/>
        <end position="23"/>
    </location>
</feature>
<accession>A0A5C6BM39</accession>
<dbReference type="SMART" id="SM00922">
    <property type="entry name" value="MR_MLE"/>
    <property type="match status" value="1"/>
</dbReference>
<dbReference type="InterPro" id="IPR036849">
    <property type="entry name" value="Enolase-like_C_sf"/>
</dbReference>